<evidence type="ECO:0000256" key="1">
    <source>
        <dbReference type="ARBA" id="ARBA00001953"/>
    </source>
</evidence>
<dbReference type="InterPro" id="IPR050856">
    <property type="entry name" value="Biotin_carboxylase_complex"/>
</dbReference>
<dbReference type="CDD" id="cd06850">
    <property type="entry name" value="biotinyl_domain"/>
    <property type="match status" value="1"/>
</dbReference>
<dbReference type="Proteomes" id="UP000451860">
    <property type="component" value="Unassembled WGS sequence"/>
</dbReference>
<dbReference type="EC" id="6.3.4.14" evidence="2"/>
<feature type="domain" description="Biotin carboxylation" evidence="10">
    <location>
        <begin position="1"/>
        <end position="444"/>
    </location>
</feature>
<dbReference type="GO" id="GO:0005524">
    <property type="term" value="F:ATP binding"/>
    <property type="evidence" value="ECO:0007669"/>
    <property type="project" value="UniProtKB-UniRule"/>
</dbReference>
<protein>
    <recommendedName>
        <fullName evidence="2">biotin carboxylase</fullName>
        <ecNumber evidence="2">6.3.4.14</ecNumber>
    </recommendedName>
</protein>
<dbReference type="GO" id="GO:0046872">
    <property type="term" value="F:metal ion binding"/>
    <property type="evidence" value="ECO:0007669"/>
    <property type="project" value="InterPro"/>
</dbReference>
<dbReference type="InterPro" id="IPR013815">
    <property type="entry name" value="ATP_grasp_subdomain_1"/>
</dbReference>
<keyword evidence="3" id="KW-0436">Ligase</keyword>
<dbReference type="InterPro" id="IPR011054">
    <property type="entry name" value="Rudment_hybrid_motif"/>
</dbReference>
<dbReference type="Gene3D" id="3.40.50.20">
    <property type="match status" value="1"/>
</dbReference>
<dbReference type="InterPro" id="IPR011761">
    <property type="entry name" value="ATP-grasp"/>
</dbReference>
<name>A0A7J5UQK7_9MICO</name>
<evidence type="ECO:0000259" key="8">
    <source>
        <dbReference type="PROSITE" id="PS50968"/>
    </source>
</evidence>
<dbReference type="SUPFAM" id="SSF51230">
    <property type="entry name" value="Single hybrid motif"/>
    <property type="match status" value="1"/>
</dbReference>
<dbReference type="Pfam" id="PF02786">
    <property type="entry name" value="CPSase_L_D2"/>
    <property type="match status" value="1"/>
</dbReference>
<dbReference type="InterPro" id="IPR005482">
    <property type="entry name" value="Biotin_COase_C"/>
</dbReference>
<keyword evidence="4 7" id="KW-0547">Nucleotide-binding</keyword>
<dbReference type="InterPro" id="IPR011764">
    <property type="entry name" value="Biotin_carboxylation_dom"/>
</dbReference>
<keyword evidence="5 7" id="KW-0067">ATP-binding</keyword>
<dbReference type="InterPro" id="IPR005479">
    <property type="entry name" value="CPAse_ATP-bd"/>
</dbReference>
<dbReference type="SMART" id="SM00878">
    <property type="entry name" value="Biotin_carb_C"/>
    <property type="match status" value="1"/>
</dbReference>
<dbReference type="PROSITE" id="PS50979">
    <property type="entry name" value="BC"/>
    <property type="match status" value="1"/>
</dbReference>
<dbReference type="PROSITE" id="PS00188">
    <property type="entry name" value="BIOTIN"/>
    <property type="match status" value="1"/>
</dbReference>
<feature type="domain" description="Lipoyl-binding" evidence="8">
    <location>
        <begin position="500"/>
        <end position="577"/>
    </location>
</feature>
<dbReference type="Pfam" id="PF00364">
    <property type="entry name" value="Biotin_lipoyl"/>
    <property type="match status" value="1"/>
</dbReference>
<evidence type="ECO:0000256" key="5">
    <source>
        <dbReference type="ARBA" id="ARBA00022840"/>
    </source>
</evidence>
<organism evidence="11 12">
    <name type="scientific">Georgenia thermotolerans</name>
    <dbReference type="NCBI Taxonomy" id="527326"/>
    <lineage>
        <taxon>Bacteria</taxon>
        <taxon>Bacillati</taxon>
        <taxon>Actinomycetota</taxon>
        <taxon>Actinomycetes</taxon>
        <taxon>Micrococcales</taxon>
        <taxon>Bogoriellaceae</taxon>
        <taxon>Georgenia</taxon>
    </lineage>
</organism>
<feature type="domain" description="ATP-grasp" evidence="9">
    <location>
        <begin position="119"/>
        <end position="316"/>
    </location>
</feature>
<dbReference type="PROSITE" id="PS50975">
    <property type="entry name" value="ATP_GRASP"/>
    <property type="match status" value="1"/>
</dbReference>
<dbReference type="FunFam" id="3.30.1490.20:FF:000018">
    <property type="entry name" value="Biotin carboxylase"/>
    <property type="match status" value="1"/>
</dbReference>
<evidence type="ECO:0000256" key="4">
    <source>
        <dbReference type="ARBA" id="ARBA00022741"/>
    </source>
</evidence>
<evidence type="ECO:0000259" key="9">
    <source>
        <dbReference type="PROSITE" id="PS50975"/>
    </source>
</evidence>
<proteinExistence type="predicted"/>
<dbReference type="PROSITE" id="PS00867">
    <property type="entry name" value="CPSASE_2"/>
    <property type="match status" value="1"/>
</dbReference>
<dbReference type="PANTHER" id="PTHR18866:SF33">
    <property type="entry name" value="METHYLCROTONOYL-COA CARBOXYLASE SUBUNIT ALPHA, MITOCHONDRIAL-RELATED"/>
    <property type="match status" value="1"/>
</dbReference>
<sequence>MRKVLIANRGEIALRVVHACADAGLASVAVYADPDAAAPHALLADEAYNLPGSSATETYLDIARLLEVARRSGADAVHPGYGFLSENAGFAQAVLDAGLTWIGPPPEAIRVLGDKVEARELARRVGAPLVAGSDGPVPSAIEARRFAETHGVPVVIKAAFGGGGRGMRVVHHLDDVEDAFASAQRESRAAFGRDECYVERFLDRPRHVEAQVLADTHGNVVVMGTRDCSLQRRHQKLVEEAPAPFLTAEQRRRVHDSARAICAEVGYVGAGTVEFLLGAGGDLTFLEVNTRLQVEHPVTEATTGIDLVRAQLAVADGQEVPVRADPEPSGHAIELRINAEDVGRGFLPSTGTITAFVAPSGPGVRLDTGVRQGSVVSPHFDSLLAKVVVHGRDRQEALRRARRAAAEMEIAGVATVLPFHRAVLRDPDFTAPDHLGVYTTWIEQEFRERVAADPDFHDSSPAGRRRVVLDVDGRRVVLGLPADLLAGLASGGADGAGSHDGAAAAPADAAVLTAPMGGTVVRWLVEPGEQVARGDAVVLLEAMKTETRLVAHRDGVVEPRVAAGEHVDTGAALAVIEG</sequence>
<comment type="cofactor">
    <cofactor evidence="1">
        <name>biotin</name>
        <dbReference type="ChEBI" id="CHEBI:57586"/>
    </cofactor>
</comment>
<dbReference type="InterPro" id="IPR016185">
    <property type="entry name" value="PreATP-grasp_dom_sf"/>
</dbReference>
<evidence type="ECO:0000256" key="3">
    <source>
        <dbReference type="ARBA" id="ARBA00022598"/>
    </source>
</evidence>
<dbReference type="RefSeq" id="WP_152201696.1">
    <property type="nucleotide sequence ID" value="NZ_VUKF01000008.1"/>
</dbReference>
<dbReference type="FunFam" id="3.40.50.20:FF:000010">
    <property type="entry name" value="Propionyl-CoA carboxylase subunit alpha"/>
    <property type="match status" value="1"/>
</dbReference>
<dbReference type="GO" id="GO:0004075">
    <property type="term" value="F:biotin carboxylase activity"/>
    <property type="evidence" value="ECO:0007669"/>
    <property type="project" value="UniProtKB-EC"/>
</dbReference>
<dbReference type="InterPro" id="IPR000089">
    <property type="entry name" value="Biotin_lipoyl"/>
</dbReference>
<accession>A0A7J5UQK7</accession>
<dbReference type="SUPFAM" id="SSF51246">
    <property type="entry name" value="Rudiment single hybrid motif"/>
    <property type="match status" value="1"/>
</dbReference>
<dbReference type="SUPFAM" id="SSF56059">
    <property type="entry name" value="Glutathione synthetase ATP-binding domain-like"/>
    <property type="match status" value="1"/>
</dbReference>
<dbReference type="PROSITE" id="PS50968">
    <property type="entry name" value="BIOTINYL_LIPOYL"/>
    <property type="match status" value="1"/>
</dbReference>
<keyword evidence="6" id="KW-0092">Biotin</keyword>
<dbReference type="EMBL" id="WHJE01000025">
    <property type="protein sequence ID" value="KAE8764692.1"/>
    <property type="molecule type" value="Genomic_DNA"/>
</dbReference>
<keyword evidence="12" id="KW-1185">Reference proteome</keyword>
<dbReference type="InterPro" id="IPR001882">
    <property type="entry name" value="Biotin_BS"/>
</dbReference>
<dbReference type="PANTHER" id="PTHR18866">
    <property type="entry name" value="CARBOXYLASE:PYRUVATE/ACETYL-COA/PROPIONYL-COA CARBOXYLASE"/>
    <property type="match status" value="1"/>
</dbReference>
<gene>
    <name evidence="11" type="ORF">GB883_07735</name>
</gene>
<dbReference type="Pfam" id="PF00289">
    <property type="entry name" value="Biotin_carb_N"/>
    <property type="match status" value="1"/>
</dbReference>
<reference evidence="11 12" key="1">
    <citation type="submission" date="2019-10" db="EMBL/GenBank/DDBJ databases">
        <title>Georgenia wutianyii sp. nov. and Georgenia yuyongxinii sp. nov. isolated from plateau pika (Ochotona curzoniae) in the Qinghai-Tibet plateau of China.</title>
        <authorList>
            <person name="Tian Z."/>
        </authorList>
    </citation>
    <scope>NUCLEOTIDE SEQUENCE [LARGE SCALE GENOMIC DNA]</scope>
    <source>
        <strain evidence="11 12">DSM 21501</strain>
    </source>
</reference>
<dbReference type="OrthoDB" id="9760256at2"/>
<evidence type="ECO:0000313" key="12">
    <source>
        <dbReference type="Proteomes" id="UP000451860"/>
    </source>
</evidence>
<dbReference type="Gene3D" id="2.40.50.100">
    <property type="match status" value="1"/>
</dbReference>
<evidence type="ECO:0000256" key="7">
    <source>
        <dbReference type="PROSITE-ProRule" id="PRU00409"/>
    </source>
</evidence>
<comment type="caution">
    <text evidence="11">The sequence shown here is derived from an EMBL/GenBank/DDBJ whole genome shotgun (WGS) entry which is preliminary data.</text>
</comment>
<evidence type="ECO:0000256" key="2">
    <source>
        <dbReference type="ARBA" id="ARBA00013263"/>
    </source>
</evidence>
<dbReference type="PROSITE" id="PS00866">
    <property type="entry name" value="CPSASE_1"/>
    <property type="match status" value="1"/>
</dbReference>
<dbReference type="Gene3D" id="3.30.470.20">
    <property type="entry name" value="ATP-grasp fold, B domain"/>
    <property type="match status" value="1"/>
</dbReference>
<evidence type="ECO:0000259" key="10">
    <source>
        <dbReference type="PROSITE" id="PS50979"/>
    </source>
</evidence>
<dbReference type="Gene3D" id="3.30.1490.20">
    <property type="entry name" value="ATP-grasp fold, A domain"/>
    <property type="match status" value="1"/>
</dbReference>
<dbReference type="InterPro" id="IPR011053">
    <property type="entry name" value="Single_hybrid_motif"/>
</dbReference>
<dbReference type="SUPFAM" id="SSF52440">
    <property type="entry name" value="PreATP-grasp domain"/>
    <property type="match status" value="1"/>
</dbReference>
<evidence type="ECO:0000313" key="11">
    <source>
        <dbReference type="EMBL" id="KAE8764692.1"/>
    </source>
</evidence>
<evidence type="ECO:0000256" key="6">
    <source>
        <dbReference type="ARBA" id="ARBA00023267"/>
    </source>
</evidence>
<dbReference type="AlphaFoldDB" id="A0A7J5UQK7"/>
<dbReference type="Pfam" id="PF02785">
    <property type="entry name" value="Biotin_carb_C"/>
    <property type="match status" value="1"/>
</dbReference>
<dbReference type="InterPro" id="IPR005481">
    <property type="entry name" value="BC-like_N"/>
</dbReference>